<feature type="compositionally biased region" description="Basic and acidic residues" evidence="1">
    <location>
        <begin position="184"/>
        <end position="195"/>
    </location>
</feature>
<feature type="compositionally biased region" description="Pro residues" evidence="1">
    <location>
        <begin position="218"/>
        <end position="237"/>
    </location>
</feature>
<dbReference type="InterPro" id="IPR019141">
    <property type="entry name" value="DUF2045"/>
</dbReference>
<dbReference type="EMBL" id="GG745331">
    <property type="protein sequence ID" value="KNE57415.1"/>
    <property type="molecule type" value="Genomic_DNA"/>
</dbReference>
<evidence type="ECO:0000313" key="2">
    <source>
        <dbReference type="EMBL" id="KNE57415.1"/>
    </source>
</evidence>
<dbReference type="Pfam" id="PF09741">
    <property type="entry name" value="DUF2045"/>
    <property type="match status" value="1"/>
</dbReference>
<reference evidence="3" key="2">
    <citation type="submission" date="2009-11" db="EMBL/GenBank/DDBJ databases">
        <title>The Genome Sequence of Allomyces macrogynus strain ATCC 38327.</title>
        <authorList>
            <consortium name="The Broad Institute Genome Sequencing Platform"/>
            <person name="Russ C."/>
            <person name="Cuomo C."/>
            <person name="Shea T."/>
            <person name="Young S.K."/>
            <person name="Zeng Q."/>
            <person name="Koehrsen M."/>
            <person name="Haas B."/>
            <person name="Borodovsky M."/>
            <person name="Guigo R."/>
            <person name="Alvarado L."/>
            <person name="Berlin A."/>
            <person name="Borenstein D."/>
            <person name="Chen Z."/>
            <person name="Engels R."/>
            <person name="Freedman E."/>
            <person name="Gellesch M."/>
            <person name="Goldberg J."/>
            <person name="Griggs A."/>
            <person name="Gujja S."/>
            <person name="Heiman D."/>
            <person name="Hepburn T."/>
            <person name="Howarth C."/>
            <person name="Jen D."/>
            <person name="Larson L."/>
            <person name="Lewis B."/>
            <person name="Mehta T."/>
            <person name="Park D."/>
            <person name="Pearson M."/>
            <person name="Roberts A."/>
            <person name="Saif S."/>
            <person name="Shenoy N."/>
            <person name="Sisk P."/>
            <person name="Stolte C."/>
            <person name="Sykes S."/>
            <person name="Walk T."/>
            <person name="White J."/>
            <person name="Yandava C."/>
            <person name="Burger G."/>
            <person name="Gray M.W."/>
            <person name="Holland P.W.H."/>
            <person name="King N."/>
            <person name="Lang F.B.F."/>
            <person name="Roger A.J."/>
            <person name="Ruiz-Trillo I."/>
            <person name="Lander E."/>
            <person name="Nusbaum C."/>
        </authorList>
    </citation>
    <scope>NUCLEOTIDE SEQUENCE [LARGE SCALE GENOMIC DNA]</scope>
    <source>
        <strain evidence="3">ATCC 38327</strain>
    </source>
</reference>
<organism evidence="2 3">
    <name type="scientific">Allomyces macrogynus (strain ATCC 38327)</name>
    <name type="common">Allomyces javanicus var. macrogynus</name>
    <dbReference type="NCBI Taxonomy" id="578462"/>
    <lineage>
        <taxon>Eukaryota</taxon>
        <taxon>Fungi</taxon>
        <taxon>Fungi incertae sedis</taxon>
        <taxon>Blastocladiomycota</taxon>
        <taxon>Blastocladiomycetes</taxon>
        <taxon>Blastocladiales</taxon>
        <taxon>Blastocladiaceae</taxon>
        <taxon>Allomyces</taxon>
    </lineage>
</organism>
<dbReference type="VEuPathDB" id="FungiDB:AMAG_03134"/>
<protein>
    <submittedName>
        <fullName evidence="2">Uncharacterized protein</fullName>
    </submittedName>
</protein>
<proteinExistence type="predicted"/>
<accession>A0A0L0S4M8</accession>
<feature type="region of interest" description="Disordered" evidence="1">
    <location>
        <begin position="86"/>
        <end position="113"/>
    </location>
</feature>
<dbReference type="AlphaFoldDB" id="A0A0L0S4M8"/>
<keyword evidence="3" id="KW-1185">Reference proteome</keyword>
<feature type="region of interest" description="Disordered" evidence="1">
    <location>
        <begin position="383"/>
        <end position="424"/>
    </location>
</feature>
<sequence>MAQVLRHLHMCALDAPVAAAVRGRGVGPLPNPAASRPPTAPNSRPMSALVDAIPIPNTGWGTPEEWEDDLGLGFYMIGEPALPCVGPDHDDHTGALDNDDDEHDDDEHGDHTSIMSTTSSIMAFDDPELQAQYRDVFLAHFLHGDHQEHDDMLFYVRKDVETNFDLELHHYHSGDPPIPSSASRSDRASSQHTRSEGCNVGAGCNPLSTSTATFPTSSDPPPLPPRPSLPPPPPPPRRVSTEQPDRLIVQRNTGPNRTLPADLPDVDWVLTVWLNILMQLSYTADVSIDLSSSARILRSYPVYANPYKIDTATHAVTCSFPYMYFTLDENHGTLTQDTKMFMALVAKVEPWTRAPAAAPDAAARLLVEVTVTHSKCLDYLDRQRRKSQRAREARRRSAPQAAATASSWTGTWSPTPNSSRRGSGAAPDGFALGSLLSSLTESFRSGWRAPAPKEYTVGCANGVSQIALTRHRSGGVIEYTIQHVKIHMLDVIARLLL</sequence>
<dbReference type="OrthoDB" id="5575607at2759"/>
<feature type="region of interest" description="Disordered" evidence="1">
    <location>
        <begin position="171"/>
        <end position="245"/>
    </location>
</feature>
<evidence type="ECO:0000256" key="1">
    <source>
        <dbReference type="SAM" id="MobiDB-lite"/>
    </source>
</evidence>
<reference evidence="2 3" key="1">
    <citation type="submission" date="2009-11" db="EMBL/GenBank/DDBJ databases">
        <title>Annotation of Allomyces macrogynus ATCC 38327.</title>
        <authorList>
            <consortium name="The Broad Institute Genome Sequencing Platform"/>
            <person name="Russ C."/>
            <person name="Cuomo C."/>
            <person name="Burger G."/>
            <person name="Gray M.W."/>
            <person name="Holland P.W.H."/>
            <person name="King N."/>
            <person name="Lang F.B.F."/>
            <person name="Roger A.J."/>
            <person name="Ruiz-Trillo I."/>
            <person name="Young S.K."/>
            <person name="Zeng Q."/>
            <person name="Gargeya S."/>
            <person name="Fitzgerald M."/>
            <person name="Haas B."/>
            <person name="Abouelleil A."/>
            <person name="Alvarado L."/>
            <person name="Arachchi H.M."/>
            <person name="Berlin A."/>
            <person name="Chapman S.B."/>
            <person name="Gearin G."/>
            <person name="Goldberg J."/>
            <person name="Griggs A."/>
            <person name="Gujja S."/>
            <person name="Hansen M."/>
            <person name="Heiman D."/>
            <person name="Howarth C."/>
            <person name="Larimer J."/>
            <person name="Lui A."/>
            <person name="MacDonald P.J.P."/>
            <person name="McCowen C."/>
            <person name="Montmayeur A."/>
            <person name="Murphy C."/>
            <person name="Neiman D."/>
            <person name="Pearson M."/>
            <person name="Priest M."/>
            <person name="Roberts A."/>
            <person name="Saif S."/>
            <person name="Shea T."/>
            <person name="Sisk P."/>
            <person name="Stolte C."/>
            <person name="Sykes S."/>
            <person name="Wortman J."/>
            <person name="Nusbaum C."/>
            <person name="Birren B."/>
        </authorList>
    </citation>
    <scope>NUCLEOTIDE SEQUENCE [LARGE SCALE GENOMIC DNA]</scope>
    <source>
        <strain evidence="2 3">ATCC 38327</strain>
    </source>
</reference>
<feature type="compositionally biased region" description="Polar residues" evidence="1">
    <location>
        <begin position="206"/>
        <end position="217"/>
    </location>
</feature>
<gene>
    <name evidence="2" type="ORF">AMAG_03134</name>
</gene>
<feature type="compositionally biased region" description="Basic residues" evidence="1">
    <location>
        <begin position="383"/>
        <end position="397"/>
    </location>
</feature>
<name>A0A0L0S4M8_ALLM3</name>
<feature type="compositionally biased region" description="Low complexity" evidence="1">
    <location>
        <begin position="398"/>
        <end position="419"/>
    </location>
</feature>
<evidence type="ECO:0000313" key="3">
    <source>
        <dbReference type="Proteomes" id="UP000054350"/>
    </source>
</evidence>
<dbReference type="Proteomes" id="UP000054350">
    <property type="component" value="Unassembled WGS sequence"/>
</dbReference>